<accession>A0ABY4Y1H6</accession>
<evidence type="ECO:0000313" key="2">
    <source>
        <dbReference type="Proteomes" id="UP001057348"/>
    </source>
</evidence>
<organism evidence="1 2">
    <name type="scientific">Bacillus vallismortis</name>
    <dbReference type="NCBI Taxonomy" id="72361"/>
    <lineage>
        <taxon>Bacteria</taxon>
        <taxon>Bacillati</taxon>
        <taxon>Bacillota</taxon>
        <taxon>Bacilli</taxon>
        <taxon>Bacillales</taxon>
        <taxon>Bacillaceae</taxon>
        <taxon>Bacillus</taxon>
    </lineage>
</organism>
<dbReference type="RefSeq" id="WP_253268979.1">
    <property type="nucleotide sequence ID" value="NZ_CP092751.1"/>
</dbReference>
<sequence length="357" mass="41868">MADLKEVYNEELIFQLIHRIMESYPDFNKDKFEEQLLQEDWPELALKERMRRITASLYETLPKHYGEALAILRNAAPHFKGLSGILFPDYVEQYGLAHWEESIKALEYFTHYSTSEFAVRPFLLLDQEKMIQQLLAWSEHENEHVRRLASEGSRPRLPWGKSIPALKSDPAPVLPILEKLMQDESLYVRKSVANSLNDISKTHPHLLKKIADQWHGTHPYTDWIIKHAYRTLLKKGDKQALQLFGYENADSIQLHDLTCQSSRIAIGENLEFSFYIHSERDQKVRIEYAIDFIKARGQRHQKVFKISETNIRKNETKSYTRIQSFKDLTTRKHYKGIHTLSVIINGEVKDSLNFQVC</sequence>
<dbReference type="Gene3D" id="1.25.40.290">
    <property type="entry name" value="ARM repeat domains"/>
    <property type="match status" value="1"/>
</dbReference>
<keyword evidence="2" id="KW-1185">Reference proteome</keyword>
<reference evidence="1" key="1">
    <citation type="submission" date="2022-02" db="EMBL/GenBank/DDBJ databases">
        <title>Draft Genome Sequence of Bacillus vallismortis Strain BL01, Isolated from Artemisia lerchiana Web. Roots.</title>
        <authorList>
            <person name="Chebotar V.K."/>
            <person name="Gancheva M.S."/>
            <person name="Chizhevskaya E.P."/>
            <person name="Komarova O.V."/>
            <person name="Baganova M.E."/>
            <person name="Zaplatkin A.N."/>
            <person name="Pishchik V.N."/>
        </authorList>
    </citation>
    <scope>NUCLEOTIDE SEQUENCE</scope>
    <source>
        <strain evidence="1">BL01</strain>
    </source>
</reference>
<name>A0ABY4Y1H6_BACVA</name>
<dbReference type="InterPro" id="IPR016024">
    <property type="entry name" value="ARM-type_fold"/>
</dbReference>
<dbReference type="Proteomes" id="UP001057348">
    <property type="component" value="Chromosome"/>
</dbReference>
<dbReference type="PROSITE" id="PS50077">
    <property type="entry name" value="HEAT_REPEAT"/>
    <property type="match status" value="1"/>
</dbReference>
<proteinExistence type="predicted"/>
<dbReference type="EMBL" id="CP092751">
    <property type="protein sequence ID" value="USP96475.1"/>
    <property type="molecule type" value="Genomic_DNA"/>
</dbReference>
<protein>
    <submittedName>
        <fullName evidence="1">DNA alkylation repair protein</fullName>
    </submittedName>
</protein>
<dbReference type="SUPFAM" id="SSF48371">
    <property type="entry name" value="ARM repeat"/>
    <property type="match status" value="1"/>
</dbReference>
<dbReference type="InterPro" id="IPR021133">
    <property type="entry name" value="HEAT_type_2"/>
</dbReference>
<dbReference type="Pfam" id="PF08713">
    <property type="entry name" value="DNA_alkylation"/>
    <property type="match status" value="1"/>
</dbReference>
<gene>
    <name evidence="1" type="ORF">MKF32_05325</name>
</gene>
<evidence type="ECO:0000313" key="1">
    <source>
        <dbReference type="EMBL" id="USP96475.1"/>
    </source>
</evidence>
<dbReference type="InterPro" id="IPR014825">
    <property type="entry name" value="DNA_alkylation"/>
</dbReference>